<evidence type="ECO:0000256" key="3">
    <source>
        <dbReference type="ARBA" id="ARBA00023002"/>
    </source>
</evidence>
<dbReference type="InterPro" id="IPR052178">
    <property type="entry name" value="Sec_Metab_Biosynth_SDR"/>
</dbReference>
<dbReference type="Pfam" id="PF00106">
    <property type="entry name" value="adh_short"/>
    <property type="match status" value="1"/>
</dbReference>
<dbReference type="PRINTS" id="PR00081">
    <property type="entry name" value="GDHRDH"/>
</dbReference>
<evidence type="ECO:0000256" key="5">
    <source>
        <dbReference type="SAM" id="MobiDB-lite"/>
    </source>
</evidence>
<dbReference type="PRINTS" id="PR00080">
    <property type="entry name" value="SDRFAMILY"/>
</dbReference>
<dbReference type="GO" id="GO:0016491">
    <property type="term" value="F:oxidoreductase activity"/>
    <property type="evidence" value="ECO:0007669"/>
    <property type="project" value="UniProtKB-KW"/>
</dbReference>
<dbReference type="PANTHER" id="PTHR43618">
    <property type="entry name" value="7-ALPHA-HYDROXYSTEROID DEHYDROGENASE"/>
    <property type="match status" value="1"/>
</dbReference>
<dbReference type="PANTHER" id="PTHR43618:SF4">
    <property type="entry name" value="SHORT CHAIN DEHYDROGENASE_REDUCTASE FAMILY (AFU_ORTHOLOGUE AFUA_7G04540)"/>
    <property type="match status" value="1"/>
</dbReference>
<keyword evidence="3" id="KW-0560">Oxidoreductase</keyword>
<dbReference type="Proteomes" id="UP001309876">
    <property type="component" value="Unassembled WGS sequence"/>
</dbReference>
<feature type="region of interest" description="Disordered" evidence="5">
    <location>
        <begin position="238"/>
        <end position="266"/>
    </location>
</feature>
<dbReference type="InterPro" id="IPR002347">
    <property type="entry name" value="SDR_fam"/>
</dbReference>
<name>A0AAN7T5Y0_9EURO</name>
<evidence type="ECO:0000256" key="2">
    <source>
        <dbReference type="ARBA" id="ARBA00022857"/>
    </source>
</evidence>
<proteinExistence type="inferred from homology"/>
<comment type="similarity">
    <text evidence="1 4">Belongs to the short-chain dehydrogenases/reductases (SDR) family.</text>
</comment>
<organism evidence="6 7">
    <name type="scientific">Lithohypha guttulata</name>
    <dbReference type="NCBI Taxonomy" id="1690604"/>
    <lineage>
        <taxon>Eukaryota</taxon>
        <taxon>Fungi</taxon>
        <taxon>Dikarya</taxon>
        <taxon>Ascomycota</taxon>
        <taxon>Pezizomycotina</taxon>
        <taxon>Eurotiomycetes</taxon>
        <taxon>Chaetothyriomycetidae</taxon>
        <taxon>Chaetothyriales</taxon>
        <taxon>Trichomeriaceae</taxon>
        <taxon>Lithohypha</taxon>
    </lineage>
</organism>
<keyword evidence="7" id="KW-1185">Reference proteome</keyword>
<dbReference type="Gene3D" id="3.40.50.720">
    <property type="entry name" value="NAD(P)-binding Rossmann-like Domain"/>
    <property type="match status" value="1"/>
</dbReference>
<evidence type="ECO:0000313" key="7">
    <source>
        <dbReference type="Proteomes" id="UP001309876"/>
    </source>
</evidence>
<protein>
    <submittedName>
        <fullName evidence="6">Uncharacterized protein</fullName>
    </submittedName>
</protein>
<keyword evidence="2" id="KW-0521">NADP</keyword>
<evidence type="ECO:0000256" key="4">
    <source>
        <dbReference type="RuleBase" id="RU000363"/>
    </source>
</evidence>
<gene>
    <name evidence="6" type="ORF">LTR05_003041</name>
</gene>
<dbReference type="AlphaFoldDB" id="A0AAN7T5Y0"/>
<sequence length="305" mass="32113">MTSHFKTEDLTAAKLFDVSKLKCVVTGGGTGIGLMCTQALVANGATVYITGRRKEALDTVVNEHSSGPGKIIAITGDVSKKDECIRLAKEIGEKESNGIHLLVNNAGIARDDNTKLSNNPPDSWEDAEALSKHMLESDPAAWEETFRTNIIGQFFMAAAFAPLLAKANKAGYEPFPGIKYTSSIVNITSISGLMKGTSSGQFAYANSKAAMKQQSFHIASHLQGTGIRVNQIAPGVFPSEMTTSESDEQNKSELSSKLGNPSGRGGSDAEMAATILYLAGPGGLFCNGEVIHPDGGATLTQPAVM</sequence>
<dbReference type="EMBL" id="JAVRRJ010000002">
    <property type="protein sequence ID" value="KAK5088819.1"/>
    <property type="molecule type" value="Genomic_DNA"/>
</dbReference>
<dbReference type="CDD" id="cd05233">
    <property type="entry name" value="SDR_c"/>
    <property type="match status" value="1"/>
</dbReference>
<evidence type="ECO:0000256" key="1">
    <source>
        <dbReference type="ARBA" id="ARBA00006484"/>
    </source>
</evidence>
<evidence type="ECO:0000313" key="6">
    <source>
        <dbReference type="EMBL" id="KAK5088819.1"/>
    </source>
</evidence>
<comment type="caution">
    <text evidence="6">The sequence shown here is derived from an EMBL/GenBank/DDBJ whole genome shotgun (WGS) entry which is preliminary data.</text>
</comment>
<accession>A0AAN7T5Y0</accession>
<reference evidence="6 7" key="1">
    <citation type="submission" date="2023-08" db="EMBL/GenBank/DDBJ databases">
        <title>Black Yeasts Isolated from many extreme environments.</title>
        <authorList>
            <person name="Coleine C."/>
            <person name="Stajich J.E."/>
            <person name="Selbmann L."/>
        </authorList>
    </citation>
    <scope>NUCLEOTIDE SEQUENCE [LARGE SCALE GENOMIC DNA]</scope>
    <source>
        <strain evidence="6 7">CCFEE 5910</strain>
    </source>
</reference>
<dbReference type="SUPFAM" id="SSF51735">
    <property type="entry name" value="NAD(P)-binding Rossmann-fold domains"/>
    <property type="match status" value="1"/>
</dbReference>
<dbReference type="InterPro" id="IPR036291">
    <property type="entry name" value="NAD(P)-bd_dom_sf"/>
</dbReference>